<feature type="signal peptide" evidence="1">
    <location>
        <begin position="1"/>
        <end position="19"/>
    </location>
</feature>
<gene>
    <name evidence="2" type="ORF">SAMN04488011_107137</name>
</gene>
<dbReference type="EMBL" id="FOCM01000007">
    <property type="protein sequence ID" value="SEN88989.1"/>
    <property type="molecule type" value="Genomic_DNA"/>
</dbReference>
<accession>A0A1H8K7H1</accession>
<dbReference type="Gene3D" id="2.60.120.380">
    <property type="match status" value="1"/>
</dbReference>
<keyword evidence="3" id="KW-1185">Reference proteome</keyword>
<feature type="chain" id="PRO_5011749205" description="Inhibitor of g-type lysozyme" evidence="1">
    <location>
        <begin position="20"/>
        <end position="133"/>
    </location>
</feature>
<keyword evidence="1" id="KW-0732">Signal</keyword>
<reference evidence="3" key="1">
    <citation type="submission" date="2016-10" db="EMBL/GenBank/DDBJ databases">
        <authorList>
            <person name="Varghese N."/>
            <person name="Submissions S."/>
        </authorList>
    </citation>
    <scope>NUCLEOTIDE SEQUENCE [LARGE SCALE GENOMIC DNA]</scope>
    <source>
        <strain evidence="3">DSM 26893</strain>
    </source>
</reference>
<dbReference type="RefSeq" id="WP_091846245.1">
    <property type="nucleotide sequence ID" value="NZ_FOCM01000007.1"/>
</dbReference>
<protein>
    <recommendedName>
        <fullName evidence="4">Inhibitor of g-type lysozyme</fullName>
    </recommendedName>
</protein>
<evidence type="ECO:0000313" key="3">
    <source>
        <dbReference type="Proteomes" id="UP000199372"/>
    </source>
</evidence>
<evidence type="ECO:0000256" key="1">
    <source>
        <dbReference type="SAM" id="SignalP"/>
    </source>
</evidence>
<dbReference type="AlphaFoldDB" id="A0A1H8K7H1"/>
<dbReference type="Proteomes" id="UP000199372">
    <property type="component" value="Unassembled WGS sequence"/>
</dbReference>
<evidence type="ECO:0000313" key="2">
    <source>
        <dbReference type="EMBL" id="SEN88989.1"/>
    </source>
</evidence>
<proteinExistence type="predicted"/>
<name>A0A1H8K7H1_9RHOB</name>
<sequence length="133" mass="14119">MKHLAVALVALCLASPVAAQDSYTVTFDAGDYGTMIEGEITGNAYADYRLAAAGAQTMFAELELAETDGYGSVYFNILPPGSDDVAIFIGSTEGRTVQLTLPEDGTYTLRVYQMGNDRDAGATSAFRVDLSIQ</sequence>
<dbReference type="OrthoDB" id="964913at2"/>
<evidence type="ECO:0008006" key="4">
    <source>
        <dbReference type="Google" id="ProtNLM"/>
    </source>
</evidence>
<organism evidence="2 3">
    <name type="scientific">Palleronia pelagia</name>
    <dbReference type="NCBI Taxonomy" id="387096"/>
    <lineage>
        <taxon>Bacteria</taxon>
        <taxon>Pseudomonadati</taxon>
        <taxon>Pseudomonadota</taxon>
        <taxon>Alphaproteobacteria</taxon>
        <taxon>Rhodobacterales</taxon>
        <taxon>Roseobacteraceae</taxon>
        <taxon>Palleronia</taxon>
    </lineage>
</organism>